<dbReference type="AlphaFoldDB" id="A0A1H9M0T0"/>
<feature type="transmembrane region" description="Helical" evidence="1">
    <location>
        <begin position="72"/>
        <end position="89"/>
    </location>
</feature>
<sequence>MTPVGDIHGRTAESRAGVAAFLAGVWLIAAPPVLHFGASLHAFRPYWVSMGLAVVIMLLGMVRAMAPLDVPLLRQITIGLALWLLVVSLRPGDGGSSAVWLNQLVVSAGIALSAGLALLVGMRGARRRTTA</sequence>
<feature type="transmembrane region" description="Helical" evidence="1">
    <location>
        <begin position="16"/>
        <end position="34"/>
    </location>
</feature>
<dbReference type="Proteomes" id="UP000199352">
    <property type="component" value="Unassembled WGS sequence"/>
</dbReference>
<evidence type="ECO:0000313" key="2">
    <source>
        <dbReference type="EMBL" id="SER17286.1"/>
    </source>
</evidence>
<accession>A0A1H9M0T0</accession>
<protein>
    <recommendedName>
        <fullName evidence="4">SPW repeat-containing protein</fullName>
    </recommendedName>
</protein>
<keyword evidence="1" id="KW-1133">Transmembrane helix</keyword>
<reference evidence="3" key="1">
    <citation type="submission" date="2016-10" db="EMBL/GenBank/DDBJ databases">
        <authorList>
            <person name="Varghese N."/>
            <person name="Submissions S."/>
        </authorList>
    </citation>
    <scope>NUCLEOTIDE SEQUENCE [LARGE SCALE GENOMIC DNA]</scope>
    <source>
        <strain evidence="3">CGMCC 4.3525</strain>
    </source>
</reference>
<dbReference type="STRING" id="402600.SAMN05216188_108197"/>
<name>A0A1H9M0T0_9PSEU</name>
<organism evidence="2 3">
    <name type="scientific">Lentzea xinjiangensis</name>
    <dbReference type="NCBI Taxonomy" id="402600"/>
    <lineage>
        <taxon>Bacteria</taxon>
        <taxon>Bacillati</taxon>
        <taxon>Actinomycetota</taxon>
        <taxon>Actinomycetes</taxon>
        <taxon>Pseudonocardiales</taxon>
        <taxon>Pseudonocardiaceae</taxon>
        <taxon>Lentzea</taxon>
    </lineage>
</organism>
<keyword evidence="3" id="KW-1185">Reference proteome</keyword>
<dbReference type="EMBL" id="FOFR01000008">
    <property type="protein sequence ID" value="SER17286.1"/>
    <property type="molecule type" value="Genomic_DNA"/>
</dbReference>
<proteinExistence type="predicted"/>
<keyword evidence="1" id="KW-0472">Membrane</keyword>
<feature type="transmembrane region" description="Helical" evidence="1">
    <location>
        <begin position="46"/>
        <end position="65"/>
    </location>
</feature>
<evidence type="ECO:0008006" key="4">
    <source>
        <dbReference type="Google" id="ProtNLM"/>
    </source>
</evidence>
<keyword evidence="1" id="KW-0812">Transmembrane</keyword>
<feature type="transmembrane region" description="Helical" evidence="1">
    <location>
        <begin position="101"/>
        <end position="121"/>
    </location>
</feature>
<evidence type="ECO:0000313" key="3">
    <source>
        <dbReference type="Proteomes" id="UP000199352"/>
    </source>
</evidence>
<evidence type="ECO:0000256" key="1">
    <source>
        <dbReference type="SAM" id="Phobius"/>
    </source>
</evidence>
<gene>
    <name evidence="2" type="ORF">SAMN05216188_108197</name>
</gene>